<dbReference type="PANTHER" id="PTHR37030:SF3">
    <property type="entry name" value="POLYMERASE NUCLEOTIDYL TRANSFERASE DOMAIN-CONTAINING PROTEIN"/>
    <property type="match status" value="1"/>
</dbReference>
<dbReference type="Pfam" id="PF01909">
    <property type="entry name" value="NTP_transf_2"/>
    <property type="match status" value="1"/>
</dbReference>
<dbReference type="Gene3D" id="3.30.460.10">
    <property type="entry name" value="Beta Polymerase, domain 2"/>
    <property type="match status" value="1"/>
</dbReference>
<organism evidence="2 3">
    <name type="scientific">Ignicoccus pacificus DSM 13166</name>
    <dbReference type="NCBI Taxonomy" id="940294"/>
    <lineage>
        <taxon>Archaea</taxon>
        <taxon>Thermoproteota</taxon>
        <taxon>Thermoprotei</taxon>
        <taxon>Desulfurococcales</taxon>
        <taxon>Desulfurococcaceae</taxon>
        <taxon>Ignicoccus</taxon>
    </lineage>
</organism>
<proteinExistence type="predicted"/>
<name>A0A977KAH0_9CREN</name>
<sequence length="109" mass="12725">MIYRLRELMRWKEVAKKIAEAAKEVLGDTEVYVVGGIAEGRFTAASDLDILIVSDKVPSTSKKIWLKVEIREKAFQKGVPLDYPLNLHMYNKKDFKEVKEYYKKMIRVD</sequence>
<protein>
    <submittedName>
        <fullName evidence="2">DNA polymerase III subunit beta</fullName>
    </submittedName>
</protein>
<evidence type="ECO:0000313" key="3">
    <source>
        <dbReference type="Proteomes" id="UP001063698"/>
    </source>
</evidence>
<dbReference type="EMBL" id="CP006868">
    <property type="protein sequence ID" value="UXD21296.1"/>
    <property type="molecule type" value="Genomic_DNA"/>
</dbReference>
<dbReference type="CDD" id="cd05403">
    <property type="entry name" value="NT_KNTase_like"/>
    <property type="match status" value="1"/>
</dbReference>
<dbReference type="PANTHER" id="PTHR37030">
    <property type="entry name" value="NUCLEOTIDYLTRANSFERASE"/>
    <property type="match status" value="1"/>
</dbReference>
<keyword evidence="3" id="KW-1185">Reference proteome</keyword>
<dbReference type="Proteomes" id="UP001063698">
    <property type="component" value="Chromosome"/>
</dbReference>
<evidence type="ECO:0000313" key="2">
    <source>
        <dbReference type="EMBL" id="UXD21296.1"/>
    </source>
</evidence>
<dbReference type="GO" id="GO:0016779">
    <property type="term" value="F:nucleotidyltransferase activity"/>
    <property type="evidence" value="ECO:0007669"/>
    <property type="project" value="InterPro"/>
</dbReference>
<dbReference type="InterPro" id="IPR002934">
    <property type="entry name" value="Polymerase_NTP_transf_dom"/>
</dbReference>
<reference evidence="2" key="1">
    <citation type="submission" date="2013-11" db="EMBL/GenBank/DDBJ databases">
        <title>Comparative genomics of Ignicoccus.</title>
        <authorList>
            <person name="Podar M."/>
        </authorList>
    </citation>
    <scope>NUCLEOTIDE SEQUENCE</scope>
    <source>
        <strain evidence="2">DSM 13166</strain>
    </source>
</reference>
<evidence type="ECO:0000259" key="1">
    <source>
        <dbReference type="Pfam" id="PF01909"/>
    </source>
</evidence>
<dbReference type="InterPro" id="IPR043519">
    <property type="entry name" value="NT_sf"/>
</dbReference>
<feature type="domain" description="Polymerase nucleotidyl transferase" evidence="1">
    <location>
        <begin position="16"/>
        <end position="84"/>
    </location>
</feature>
<gene>
    <name evidence="2" type="ORF">IPA_02495</name>
</gene>
<dbReference type="KEGG" id="ipc:IPA_02495"/>
<dbReference type="AlphaFoldDB" id="A0A977KAH0"/>
<dbReference type="SUPFAM" id="SSF81301">
    <property type="entry name" value="Nucleotidyltransferase"/>
    <property type="match status" value="1"/>
</dbReference>
<accession>A0A977KAH0</accession>